<keyword evidence="3" id="KW-1185">Reference proteome</keyword>
<reference evidence="2 3" key="1">
    <citation type="journal article" date="2016" name="Mol. Biol. Evol.">
        <title>Comparative Genomics of Early-Diverging Mushroom-Forming Fungi Provides Insights into the Origins of Lignocellulose Decay Capabilities.</title>
        <authorList>
            <person name="Nagy L.G."/>
            <person name="Riley R."/>
            <person name="Tritt A."/>
            <person name="Adam C."/>
            <person name="Daum C."/>
            <person name="Floudas D."/>
            <person name="Sun H."/>
            <person name="Yadav J.S."/>
            <person name="Pangilinan J."/>
            <person name="Larsson K.H."/>
            <person name="Matsuura K."/>
            <person name="Barry K."/>
            <person name="Labutti K."/>
            <person name="Kuo R."/>
            <person name="Ohm R.A."/>
            <person name="Bhattacharya S.S."/>
            <person name="Shirouzu T."/>
            <person name="Yoshinaga Y."/>
            <person name="Martin F.M."/>
            <person name="Grigoriev I.V."/>
            <person name="Hibbett D.S."/>
        </authorList>
    </citation>
    <scope>NUCLEOTIDE SEQUENCE [LARGE SCALE GENOMIC DNA]</scope>
    <source>
        <strain evidence="2 3">HHB14362 ss-1</strain>
    </source>
</reference>
<dbReference type="OrthoDB" id="3303458at2759"/>
<organism evidence="2 3">
    <name type="scientific">Neolentinus lepideus HHB14362 ss-1</name>
    <dbReference type="NCBI Taxonomy" id="1314782"/>
    <lineage>
        <taxon>Eukaryota</taxon>
        <taxon>Fungi</taxon>
        <taxon>Dikarya</taxon>
        <taxon>Basidiomycota</taxon>
        <taxon>Agaricomycotina</taxon>
        <taxon>Agaricomycetes</taxon>
        <taxon>Gloeophyllales</taxon>
        <taxon>Gloeophyllaceae</taxon>
        <taxon>Neolentinus</taxon>
    </lineage>
</organism>
<sequence length="275" mass="30857">MANTRYPVPTAIVHGSNNFPKMISECHKIIKDLEEVNYVQFTMVENLRLNLDEAQEDLRKEDQSVKPPEQSDSISPAGWGSPGMGWGTESIIMHGMDSTAVPSHALQSKGGGELKEQVEEPPTMTAPTTKPMITMVSFVDTPTNEVFLKLVEKHPELAPRDFQKGIMTMLKVRANWWCFLHHASCKLENTDIFINFVLHIIVSGQYKAAIDNEEVMKAAHRLSPNFTGNPTNEAQVIKYLAECRTWTVGLSYDSAVELGELRSMRHAPMQDPFTN</sequence>
<evidence type="ECO:0000313" key="3">
    <source>
        <dbReference type="Proteomes" id="UP000076761"/>
    </source>
</evidence>
<dbReference type="AlphaFoldDB" id="A0A165NGN0"/>
<feature type="region of interest" description="Disordered" evidence="1">
    <location>
        <begin position="58"/>
        <end position="82"/>
    </location>
</feature>
<protein>
    <submittedName>
        <fullName evidence="2">Uncharacterized protein</fullName>
    </submittedName>
</protein>
<evidence type="ECO:0000256" key="1">
    <source>
        <dbReference type="SAM" id="MobiDB-lite"/>
    </source>
</evidence>
<dbReference type="EMBL" id="KV425637">
    <property type="protein sequence ID" value="KZT19614.1"/>
    <property type="molecule type" value="Genomic_DNA"/>
</dbReference>
<dbReference type="Proteomes" id="UP000076761">
    <property type="component" value="Unassembled WGS sequence"/>
</dbReference>
<evidence type="ECO:0000313" key="2">
    <source>
        <dbReference type="EMBL" id="KZT19614.1"/>
    </source>
</evidence>
<gene>
    <name evidence="2" type="ORF">NEOLEDRAFT_1183246</name>
</gene>
<proteinExistence type="predicted"/>
<feature type="region of interest" description="Disordered" evidence="1">
    <location>
        <begin position="102"/>
        <end position="127"/>
    </location>
</feature>
<accession>A0A165NGN0</accession>
<name>A0A165NGN0_9AGAM</name>
<dbReference type="InParanoid" id="A0A165NGN0"/>